<proteinExistence type="predicted"/>
<comment type="caution">
    <text evidence="1">The sequence shown here is derived from an EMBL/GenBank/DDBJ whole genome shotgun (WGS) entry which is preliminary data.</text>
</comment>
<dbReference type="PANTHER" id="PTHR43524">
    <property type="entry name" value="RADICAL SAM SUPERFAMILY PROTEIN"/>
    <property type="match status" value="1"/>
</dbReference>
<organism evidence="1 2">
    <name type="scientific">Paratissierella segnis</name>
    <dbReference type="NCBI Taxonomy" id="2763679"/>
    <lineage>
        <taxon>Bacteria</taxon>
        <taxon>Bacillati</taxon>
        <taxon>Bacillota</taxon>
        <taxon>Tissierellia</taxon>
        <taxon>Tissierellales</taxon>
        <taxon>Tissierellaceae</taxon>
        <taxon>Paratissierella</taxon>
    </lineage>
</organism>
<gene>
    <name evidence="1" type="ORF">H8707_00895</name>
</gene>
<reference evidence="1" key="1">
    <citation type="submission" date="2020-08" db="EMBL/GenBank/DDBJ databases">
        <title>Genome public.</title>
        <authorList>
            <person name="Liu C."/>
            <person name="Sun Q."/>
        </authorList>
    </citation>
    <scope>NUCLEOTIDE SEQUENCE</scope>
    <source>
        <strain evidence="1">BX21</strain>
    </source>
</reference>
<dbReference type="PANTHER" id="PTHR43524:SF1">
    <property type="entry name" value="RADICAL SAM SUPERFAMILY PROTEIN"/>
    <property type="match status" value="1"/>
</dbReference>
<protein>
    <submittedName>
        <fullName evidence="1">Uncharacterized protein</fullName>
    </submittedName>
</protein>
<evidence type="ECO:0000313" key="2">
    <source>
        <dbReference type="Proteomes" id="UP000601171"/>
    </source>
</evidence>
<name>A0A926EQ94_9FIRM</name>
<accession>A0A926EQ94</accession>
<dbReference type="EMBL" id="JACRTG010000003">
    <property type="protein sequence ID" value="MBC8586796.1"/>
    <property type="molecule type" value="Genomic_DNA"/>
</dbReference>
<dbReference type="AlphaFoldDB" id="A0A926EQ94"/>
<sequence>MHQKLTRTMLDIAIDKGLKEIRTKSKRGIRNLVDLGAHFAKGRFQEYFYQIAQNMLENEDSSYYDLVFNTVNNVDNNILKTFGINIGLNSWTYGANTIREKENCYEYNTPWAIIFDFTIPTAISLNSSDILKSISDGKDMGIFSYIAFINDNTSLKENLFEAFEKNPDCAFILFADPNNLDINDILKIKNLKNILISINMEEMKENQELLSTVELLKENKCLYGIHSIYDDKDTETILNNEWINKIVNLTSTFAFLIHSKNCKKENIAKVSSYIQDMKTNQKYPTFLIDLYEDMSYVSKIISSKSCFIKILQDGKIITENENTNSNLNITNIKLEDIFSFSC</sequence>
<evidence type="ECO:0000313" key="1">
    <source>
        <dbReference type="EMBL" id="MBC8586796.1"/>
    </source>
</evidence>
<dbReference type="Proteomes" id="UP000601171">
    <property type="component" value="Unassembled WGS sequence"/>
</dbReference>
<keyword evidence="2" id="KW-1185">Reference proteome</keyword>
<dbReference type="RefSeq" id="WP_262428260.1">
    <property type="nucleotide sequence ID" value="NZ_JACRTG010000003.1"/>
</dbReference>